<dbReference type="InterPro" id="IPR050291">
    <property type="entry name" value="CDF_Transporter"/>
</dbReference>
<dbReference type="AlphaFoldDB" id="U4L8N6"/>
<dbReference type="InterPro" id="IPR027469">
    <property type="entry name" value="Cation_efflux_TMD_sf"/>
</dbReference>
<evidence type="ECO:0000256" key="5">
    <source>
        <dbReference type="ARBA" id="ARBA00022989"/>
    </source>
</evidence>
<dbReference type="GO" id="GO:0008324">
    <property type="term" value="F:monoatomic cation transmembrane transporter activity"/>
    <property type="evidence" value="ECO:0007669"/>
    <property type="project" value="InterPro"/>
</dbReference>
<dbReference type="PANTHER" id="PTHR43840">
    <property type="entry name" value="MITOCHONDRIAL METAL TRANSPORTER 1-RELATED"/>
    <property type="match status" value="1"/>
</dbReference>
<dbReference type="GO" id="GO:0005739">
    <property type="term" value="C:mitochondrion"/>
    <property type="evidence" value="ECO:0007669"/>
    <property type="project" value="UniProtKB-ARBA"/>
</dbReference>
<evidence type="ECO:0000256" key="7">
    <source>
        <dbReference type="ARBA" id="ARBA00023136"/>
    </source>
</evidence>
<comment type="subcellular location">
    <subcellularLocation>
        <location evidence="1">Membrane</location>
        <topology evidence="1">Multi-pass membrane protein</topology>
    </subcellularLocation>
</comment>
<dbReference type="eggNOG" id="KOG1485">
    <property type="taxonomic scope" value="Eukaryota"/>
</dbReference>
<keyword evidence="11" id="KW-1185">Reference proteome</keyword>
<dbReference type="FunFam" id="1.20.1510.10:FF:000013">
    <property type="entry name" value="Cation efflux family protein"/>
    <property type="match status" value="1"/>
</dbReference>
<feature type="domain" description="Cation efflux protein transmembrane" evidence="9">
    <location>
        <begin position="136"/>
        <end position="343"/>
    </location>
</feature>
<proteinExistence type="inferred from homology"/>
<dbReference type="PANTHER" id="PTHR43840:SF15">
    <property type="entry name" value="MITOCHONDRIAL METAL TRANSPORTER 1-RELATED"/>
    <property type="match status" value="1"/>
</dbReference>
<dbReference type="SUPFAM" id="SSF161111">
    <property type="entry name" value="Cation efflux protein transmembrane domain-like"/>
    <property type="match status" value="1"/>
</dbReference>
<keyword evidence="6" id="KW-0406">Ion transport</keyword>
<keyword evidence="3" id="KW-0813">Transport</keyword>
<dbReference type="GO" id="GO:0030003">
    <property type="term" value="P:intracellular monoatomic cation homeostasis"/>
    <property type="evidence" value="ECO:0007669"/>
    <property type="project" value="UniProtKB-ARBA"/>
</dbReference>
<dbReference type="Proteomes" id="UP000018144">
    <property type="component" value="Unassembled WGS sequence"/>
</dbReference>
<name>U4L8N6_PYROM</name>
<comment type="similarity">
    <text evidence="2">Belongs to the cation diffusion facilitator (CDF) transporter (TC 2.A.4) family. SLC30A subfamily.</text>
</comment>
<organism evidence="10 11">
    <name type="scientific">Pyronema omphalodes (strain CBS 100304)</name>
    <name type="common">Pyronema confluens</name>
    <dbReference type="NCBI Taxonomy" id="1076935"/>
    <lineage>
        <taxon>Eukaryota</taxon>
        <taxon>Fungi</taxon>
        <taxon>Dikarya</taxon>
        <taxon>Ascomycota</taxon>
        <taxon>Pezizomycotina</taxon>
        <taxon>Pezizomycetes</taxon>
        <taxon>Pezizales</taxon>
        <taxon>Pyronemataceae</taxon>
        <taxon>Pyronema</taxon>
    </lineage>
</organism>
<dbReference type="EMBL" id="HF935493">
    <property type="protein sequence ID" value="CCX09713.1"/>
    <property type="molecule type" value="Genomic_DNA"/>
</dbReference>
<protein>
    <submittedName>
        <fullName evidence="10">Similar to Mitochondrial metal transporter 2 acc. no. Q08970</fullName>
    </submittedName>
</protein>
<dbReference type="STRING" id="1076935.U4L8N6"/>
<dbReference type="GO" id="GO:0098771">
    <property type="term" value="P:inorganic ion homeostasis"/>
    <property type="evidence" value="ECO:0007669"/>
    <property type="project" value="UniProtKB-ARBA"/>
</dbReference>
<keyword evidence="5" id="KW-1133">Transmembrane helix</keyword>
<sequence>MIHPIHSSTCLVSRSILSTRILSSRITQQSATRIPQSIQGTRTRVLTTLSLRHPTPRSRPSATPFLDLIYSPNFSTSTSTSAKLTTPQKSHHDHEHSMNGHTHSHAHGHGHSHSHGADPYLMSSDTTDPGVRITRIGLMVNLGMVVTKGVGGWVFNSQALVADAFHALTDMVSDIMTLATVSWALKPPTERFPNGYGKVESLGSLGVSSLLLFGGIAMGYGSLVHLLEDFAPSMAGHLPHGHEHSHAIPSLNAAWLALGSIFAKEYLYRATMKIAKAKKSSVLASNAIHHRVDSLTAIVALVAIAGANILPNAGWLDPVGGLMVAAMVVQAGAANTRLALEELVDQGVDGEFKEEVREKVMQVLAEEEVVEVEGIKSGQNYMVTVVVAVEGGKTVKELEEVEDRVREACRQVQGMWKVAVRFVRKGEEVRTEFVDSSGVKPKEE</sequence>
<dbReference type="OrthoDB" id="435980at2759"/>
<dbReference type="Pfam" id="PF01545">
    <property type="entry name" value="Cation_efflux"/>
    <property type="match status" value="1"/>
</dbReference>
<dbReference type="OMA" id="EEPEGHH"/>
<dbReference type="SUPFAM" id="SSF160240">
    <property type="entry name" value="Cation efflux protein cytoplasmic domain-like"/>
    <property type="match status" value="1"/>
</dbReference>
<accession>U4L8N6</accession>
<evidence type="ECO:0000256" key="3">
    <source>
        <dbReference type="ARBA" id="ARBA00022448"/>
    </source>
</evidence>
<dbReference type="GO" id="GO:0016020">
    <property type="term" value="C:membrane"/>
    <property type="evidence" value="ECO:0007669"/>
    <property type="project" value="UniProtKB-SubCell"/>
</dbReference>
<gene>
    <name evidence="10" type="ORF">PCON_09306</name>
</gene>
<evidence type="ECO:0000256" key="8">
    <source>
        <dbReference type="SAM" id="MobiDB-lite"/>
    </source>
</evidence>
<keyword evidence="4" id="KW-0812">Transmembrane</keyword>
<evidence type="ECO:0000313" key="10">
    <source>
        <dbReference type="EMBL" id="CCX09713.1"/>
    </source>
</evidence>
<evidence type="ECO:0000259" key="9">
    <source>
        <dbReference type="Pfam" id="PF01545"/>
    </source>
</evidence>
<dbReference type="Gene3D" id="1.20.1510.10">
    <property type="entry name" value="Cation efflux protein transmembrane domain"/>
    <property type="match status" value="1"/>
</dbReference>
<evidence type="ECO:0000256" key="4">
    <source>
        <dbReference type="ARBA" id="ARBA00022692"/>
    </source>
</evidence>
<keyword evidence="7" id="KW-0472">Membrane</keyword>
<dbReference type="InterPro" id="IPR058533">
    <property type="entry name" value="Cation_efflux_TM"/>
</dbReference>
<dbReference type="NCBIfam" id="TIGR01297">
    <property type="entry name" value="CDF"/>
    <property type="match status" value="1"/>
</dbReference>
<dbReference type="InterPro" id="IPR002524">
    <property type="entry name" value="Cation_efflux"/>
</dbReference>
<evidence type="ECO:0000256" key="6">
    <source>
        <dbReference type="ARBA" id="ARBA00023065"/>
    </source>
</evidence>
<reference evidence="10 11" key="1">
    <citation type="journal article" date="2013" name="PLoS Genet.">
        <title>The genome and development-dependent transcriptomes of Pyronema confluens: a window into fungal evolution.</title>
        <authorList>
            <person name="Traeger S."/>
            <person name="Altegoer F."/>
            <person name="Freitag M."/>
            <person name="Gabaldon T."/>
            <person name="Kempken F."/>
            <person name="Kumar A."/>
            <person name="Marcet-Houben M."/>
            <person name="Poggeler S."/>
            <person name="Stajich J.E."/>
            <person name="Nowrousian M."/>
        </authorList>
    </citation>
    <scope>NUCLEOTIDE SEQUENCE [LARGE SCALE GENOMIC DNA]</scope>
    <source>
        <strain evidence="11">CBS 100304</strain>
        <tissue evidence="10">Vegetative mycelium</tissue>
    </source>
</reference>
<feature type="region of interest" description="Disordered" evidence="8">
    <location>
        <begin position="76"/>
        <end position="123"/>
    </location>
</feature>
<evidence type="ECO:0000256" key="1">
    <source>
        <dbReference type="ARBA" id="ARBA00004141"/>
    </source>
</evidence>
<evidence type="ECO:0000313" key="11">
    <source>
        <dbReference type="Proteomes" id="UP000018144"/>
    </source>
</evidence>
<feature type="compositionally biased region" description="Basic residues" evidence="8">
    <location>
        <begin position="102"/>
        <end position="114"/>
    </location>
</feature>
<evidence type="ECO:0000256" key="2">
    <source>
        <dbReference type="ARBA" id="ARBA00008873"/>
    </source>
</evidence>
<dbReference type="InterPro" id="IPR036837">
    <property type="entry name" value="Cation_efflux_CTD_sf"/>
</dbReference>